<keyword evidence="1" id="KW-0812">Transmembrane</keyword>
<dbReference type="EMBL" id="JAOPJZ010000001">
    <property type="protein sequence ID" value="MCU4750612.1"/>
    <property type="molecule type" value="Genomic_DNA"/>
</dbReference>
<sequence>MLDYYDAILVAIIGSLVAGLLVSAVSALTIHAGIFVGSLVAIVFVCDAMIRRPPVAASSEPHLVAADGGIDDSRVATV</sequence>
<keyword evidence="1" id="KW-1133">Transmembrane helix</keyword>
<dbReference type="Proteomes" id="UP001321047">
    <property type="component" value="Unassembled WGS sequence"/>
</dbReference>
<feature type="transmembrane region" description="Helical" evidence="1">
    <location>
        <begin position="32"/>
        <end position="50"/>
    </location>
</feature>
<accession>A0AAP3E5D3</accession>
<evidence type="ECO:0000256" key="1">
    <source>
        <dbReference type="SAM" id="Phobius"/>
    </source>
</evidence>
<feature type="transmembrane region" description="Helical" evidence="1">
    <location>
        <begin position="7"/>
        <end position="26"/>
    </location>
</feature>
<evidence type="ECO:0000313" key="2">
    <source>
        <dbReference type="EMBL" id="MCU4750612.1"/>
    </source>
</evidence>
<dbReference type="AlphaFoldDB" id="A0AAP3E5D3"/>
<dbReference type="RefSeq" id="WP_342805562.1">
    <property type="nucleotide sequence ID" value="NZ_JAOPJZ010000001.1"/>
</dbReference>
<evidence type="ECO:0000313" key="3">
    <source>
        <dbReference type="Proteomes" id="UP001321047"/>
    </source>
</evidence>
<reference evidence="2 3" key="1">
    <citation type="submission" date="2022-09" db="EMBL/GenBank/DDBJ databases">
        <title>Enrichment on poylsaccharides allowed isolation of novel metabolic and taxonomic groups of Haloarchaea.</title>
        <authorList>
            <person name="Sorokin D.Y."/>
            <person name="Elcheninov A.G."/>
            <person name="Khizhniak T.V."/>
            <person name="Kolganova T.V."/>
            <person name="Kublanov I.V."/>
        </authorList>
    </citation>
    <scope>NUCLEOTIDE SEQUENCE [LARGE SCALE GENOMIC DNA]</scope>
    <source>
        <strain evidence="2 3">AArc-curdl1</strain>
    </source>
</reference>
<organism evidence="2 3">
    <name type="scientific">Natronosalvus hydrolyticus</name>
    <dbReference type="NCBI Taxonomy" id="2979988"/>
    <lineage>
        <taxon>Archaea</taxon>
        <taxon>Methanobacteriati</taxon>
        <taxon>Methanobacteriota</taxon>
        <taxon>Stenosarchaea group</taxon>
        <taxon>Halobacteria</taxon>
        <taxon>Halobacteriales</taxon>
        <taxon>Natrialbaceae</taxon>
        <taxon>Natronosalvus</taxon>
    </lineage>
</organism>
<protein>
    <submittedName>
        <fullName evidence="2">Uncharacterized protein</fullName>
    </submittedName>
</protein>
<comment type="caution">
    <text evidence="2">The sequence shown here is derived from an EMBL/GenBank/DDBJ whole genome shotgun (WGS) entry which is preliminary data.</text>
</comment>
<proteinExistence type="predicted"/>
<dbReference type="InterPro" id="IPR058328">
    <property type="entry name" value="DUF8015"/>
</dbReference>
<keyword evidence="1" id="KW-0472">Membrane</keyword>
<gene>
    <name evidence="2" type="ORF">OB919_01220</name>
</gene>
<name>A0AAP3E5D3_9EURY</name>
<keyword evidence="3" id="KW-1185">Reference proteome</keyword>
<dbReference type="Pfam" id="PF26047">
    <property type="entry name" value="DUF8015"/>
    <property type="match status" value="1"/>
</dbReference>